<evidence type="ECO:0000259" key="17">
    <source>
        <dbReference type="Pfam" id="PF00520"/>
    </source>
</evidence>
<keyword evidence="19" id="KW-1185">Reference proteome</keyword>
<evidence type="ECO:0000256" key="10">
    <source>
        <dbReference type="ARBA" id="ARBA00023136"/>
    </source>
</evidence>
<dbReference type="Pfam" id="PF00520">
    <property type="entry name" value="Ion_trans"/>
    <property type="match status" value="1"/>
</dbReference>
<dbReference type="PRINTS" id="PR00167">
    <property type="entry name" value="CACHANNEL"/>
</dbReference>
<evidence type="ECO:0000313" key="18">
    <source>
        <dbReference type="EMBL" id="KRK06757.1"/>
    </source>
</evidence>
<evidence type="ECO:0000313" key="19">
    <source>
        <dbReference type="Proteomes" id="UP000002282"/>
    </source>
</evidence>
<dbReference type="SUPFAM" id="SSF81324">
    <property type="entry name" value="Voltage-gated potassium channels"/>
    <property type="match status" value="1"/>
</dbReference>
<feature type="transmembrane region" description="Helical" evidence="16">
    <location>
        <begin position="104"/>
        <end position="125"/>
    </location>
</feature>
<keyword evidence="11 14" id="KW-0325">Glycoprotein</keyword>
<dbReference type="Gene3D" id="1.10.287.70">
    <property type="match status" value="1"/>
</dbReference>
<reference evidence="18 19" key="2">
    <citation type="journal article" date="2007" name="PLoS Biol.">
        <title>Principles of genome evolution in the Drosophila melanogaster species group.</title>
        <authorList>
            <person name="Ranz J.M."/>
            <person name="Maurin D."/>
            <person name="Chan Y.S."/>
            <person name="von Grotthuss M."/>
            <person name="Hillier L.W."/>
            <person name="Roote J."/>
            <person name="Ashburner M."/>
            <person name="Bergman C.M."/>
        </authorList>
    </citation>
    <scope>NUCLEOTIDE SEQUENCE [LARGE SCALE GENOMIC DNA]</scope>
    <source>
        <strain evidence="19">Tai18E2 / Tucson 14021-0261.01</strain>
    </source>
</reference>
<dbReference type="AlphaFoldDB" id="A0A0R1EC36"/>
<comment type="subcellular location">
    <subcellularLocation>
        <location evidence="1 15">Membrane</location>
        <topology evidence="1 15">Multi-pass membrane protein</topology>
    </subcellularLocation>
</comment>
<dbReference type="GO" id="GO:0008331">
    <property type="term" value="F:high voltage-gated calcium channel activity"/>
    <property type="evidence" value="ECO:0007669"/>
    <property type="project" value="TreeGrafter"/>
</dbReference>
<dbReference type="GO" id="GO:0046872">
    <property type="term" value="F:metal ion binding"/>
    <property type="evidence" value="ECO:0007669"/>
    <property type="project" value="UniProtKB-KW"/>
</dbReference>
<feature type="transmembrane region" description="Helical" evidence="16">
    <location>
        <begin position="78"/>
        <end position="98"/>
    </location>
</feature>
<feature type="transmembrane region" description="Helical" evidence="16">
    <location>
        <begin position="257"/>
        <end position="278"/>
    </location>
</feature>
<dbReference type="GO" id="GO:0005891">
    <property type="term" value="C:voltage-gated calcium channel complex"/>
    <property type="evidence" value="ECO:0007669"/>
    <property type="project" value="InterPro"/>
</dbReference>
<dbReference type="FunFam" id="1.20.120.350:FF:000043">
    <property type="entry name" value="Voltage-dependent L-type calcium channel subunit alpha"/>
    <property type="match status" value="1"/>
</dbReference>
<evidence type="ECO:0000256" key="13">
    <source>
        <dbReference type="PIRSR" id="PIRSR602077-1"/>
    </source>
</evidence>
<evidence type="ECO:0000256" key="5">
    <source>
        <dbReference type="ARBA" id="ARBA00022692"/>
    </source>
</evidence>
<evidence type="ECO:0000256" key="8">
    <source>
        <dbReference type="ARBA" id="ARBA00022989"/>
    </source>
</evidence>
<evidence type="ECO:0000256" key="12">
    <source>
        <dbReference type="ARBA" id="ARBA00023303"/>
    </source>
</evidence>
<dbReference type="InterPro" id="IPR005821">
    <property type="entry name" value="Ion_trans_dom"/>
</dbReference>
<evidence type="ECO:0000256" key="9">
    <source>
        <dbReference type="ARBA" id="ARBA00023065"/>
    </source>
</evidence>
<dbReference type="PANTHER" id="PTHR45628">
    <property type="entry name" value="VOLTAGE-DEPENDENT CALCIUM CHANNEL TYPE A SUBUNIT ALPHA-1"/>
    <property type="match status" value="1"/>
</dbReference>
<keyword evidence="3 15" id="KW-0109">Calcium transport</keyword>
<evidence type="ECO:0000256" key="4">
    <source>
        <dbReference type="ARBA" id="ARBA00022673"/>
    </source>
</evidence>
<keyword evidence="6 13" id="KW-0106">Calcium</keyword>
<keyword evidence="9" id="KW-0406">Ion transport</keyword>
<dbReference type="InterPro" id="IPR050599">
    <property type="entry name" value="VDCC_alpha-1_subunit"/>
</dbReference>
<dbReference type="InterPro" id="IPR002077">
    <property type="entry name" value="VDCCAlpha1"/>
</dbReference>
<evidence type="ECO:0000256" key="15">
    <source>
        <dbReference type="RuleBase" id="RU003808"/>
    </source>
</evidence>
<dbReference type="Gene3D" id="1.20.120.350">
    <property type="entry name" value="Voltage-gated potassium channels. Chain C"/>
    <property type="match status" value="1"/>
</dbReference>
<sequence length="437" mass="48504">MGGPKKEENPPGGGPTSLFILTEDNPIRKYTRFIIEWPPFEYAVLLTIIANCVVLALEEHLPGGDKTVLAQKLEKTEAYFLCIFCVEASLKILALGLVLHKHSYLRNIWNIMDFFVVVTGFMTQYPQIGPEVDLRTLRAIRVLRPLKLVSGIPSLQVVLKSIIKAMAPLLQIGLLVLFAIVIFAIIGLEFYSGALHKTCYSLEDPNKLVKEGESETPCNTDNILEKAAGSFVCNNTTSMCLEKWEGPNSGITSFDNIGFAMLTVFQCITMEGWTAILYWTNDALGSGWNWIYFVPLIVIGSFFMLNLVLGVLSGGGNPGRGANNRRGENAHNGGSKTKCCQAEKAEKLGKIQVHRYRGRGSGGRLRRRWLPQNALETPRKLYWILAGGEEVSFLDPAHGEDAVVLLVRHRPRLSEHRLCCRRALRPALVPHGVSVLC</sequence>
<feature type="glycosylation site" description="N-linked (GlcNAc...) asparagine" evidence="14">
    <location>
        <position position="235"/>
    </location>
</feature>
<gene>
    <name evidence="18" type="primary">Dyak\GE17580</name>
    <name evidence="18" type="synonym">dyak_GLEANR_18898</name>
    <name evidence="18" type="synonym">GE17580</name>
    <name evidence="18" type="ORF">Dyak_GE17580</name>
</gene>
<evidence type="ECO:0000256" key="16">
    <source>
        <dbReference type="SAM" id="Phobius"/>
    </source>
</evidence>
<dbReference type="FunFam" id="1.10.287.70:FF:000007">
    <property type="entry name" value="Voltage-dependent L-type calcium channel subunit alpha"/>
    <property type="match status" value="1"/>
</dbReference>
<dbReference type="GO" id="GO:0098703">
    <property type="term" value="P:calcium ion import across plasma membrane"/>
    <property type="evidence" value="ECO:0007669"/>
    <property type="project" value="TreeGrafter"/>
</dbReference>
<keyword evidence="8 16" id="KW-1133">Transmembrane helix</keyword>
<evidence type="ECO:0000256" key="3">
    <source>
        <dbReference type="ARBA" id="ARBA00022568"/>
    </source>
</evidence>
<keyword evidence="7 15" id="KW-0851">Voltage-gated channel</keyword>
<evidence type="ECO:0000256" key="11">
    <source>
        <dbReference type="ARBA" id="ARBA00023180"/>
    </source>
</evidence>
<keyword evidence="13" id="KW-0479">Metal-binding</keyword>
<protein>
    <submittedName>
        <fullName evidence="18">Uncharacterized protein, isoform F</fullName>
    </submittedName>
</protein>
<dbReference type="EMBL" id="CM000162">
    <property type="protein sequence ID" value="KRK06757.1"/>
    <property type="molecule type" value="Genomic_DNA"/>
</dbReference>
<feature type="transmembrane region" description="Helical" evidence="16">
    <location>
        <begin position="40"/>
        <end position="57"/>
    </location>
</feature>
<accession>A0A0R1EC36</accession>
<proteinExistence type="inferred from homology"/>
<dbReference type="Proteomes" id="UP000002282">
    <property type="component" value="Chromosome X"/>
</dbReference>
<evidence type="ECO:0000256" key="6">
    <source>
        <dbReference type="ARBA" id="ARBA00022837"/>
    </source>
</evidence>
<organism evidence="18 19">
    <name type="scientific">Drosophila yakuba</name>
    <name type="common">Fruit fly</name>
    <dbReference type="NCBI Taxonomy" id="7245"/>
    <lineage>
        <taxon>Eukaryota</taxon>
        <taxon>Metazoa</taxon>
        <taxon>Ecdysozoa</taxon>
        <taxon>Arthropoda</taxon>
        <taxon>Hexapoda</taxon>
        <taxon>Insecta</taxon>
        <taxon>Pterygota</taxon>
        <taxon>Neoptera</taxon>
        <taxon>Endopterygota</taxon>
        <taxon>Diptera</taxon>
        <taxon>Brachycera</taxon>
        <taxon>Muscomorpha</taxon>
        <taxon>Ephydroidea</taxon>
        <taxon>Drosophilidae</taxon>
        <taxon>Drosophila</taxon>
        <taxon>Sophophora</taxon>
    </lineage>
</organism>
<dbReference type="GO" id="GO:0045202">
    <property type="term" value="C:synapse"/>
    <property type="evidence" value="ECO:0007669"/>
    <property type="project" value="GOC"/>
</dbReference>
<feature type="domain" description="Ion transport" evidence="17">
    <location>
        <begin position="38"/>
        <end position="313"/>
    </location>
</feature>
<evidence type="ECO:0000256" key="14">
    <source>
        <dbReference type="PIRSR" id="PIRSR602077-3"/>
    </source>
</evidence>
<dbReference type="OrthoDB" id="431720at2759"/>
<keyword evidence="5 16" id="KW-0812">Transmembrane</keyword>
<keyword evidence="10 16" id="KW-0472">Membrane</keyword>
<evidence type="ECO:0000256" key="1">
    <source>
        <dbReference type="ARBA" id="ARBA00004141"/>
    </source>
</evidence>
<reference evidence="18 19" key="1">
    <citation type="journal article" date="2007" name="Nature">
        <title>Evolution of genes and genomes on the Drosophila phylogeny.</title>
        <authorList>
            <consortium name="Drosophila 12 Genomes Consortium"/>
            <person name="Clark A.G."/>
            <person name="Eisen M.B."/>
            <person name="Smith D.R."/>
            <person name="Bergman C.M."/>
            <person name="Oliver B."/>
            <person name="Markow T.A."/>
            <person name="Kaufman T.C."/>
            <person name="Kellis M."/>
            <person name="Gelbart W."/>
            <person name="Iyer V.N."/>
            <person name="Pollard D.A."/>
            <person name="Sackton T.B."/>
            <person name="Larracuente A.M."/>
            <person name="Singh N.D."/>
            <person name="Abad J.P."/>
            <person name="Abt D.N."/>
            <person name="Adryan B."/>
            <person name="Aguade M."/>
            <person name="Akashi H."/>
            <person name="Anderson W.W."/>
            <person name="Aquadro C.F."/>
            <person name="Ardell D.H."/>
            <person name="Arguello R."/>
            <person name="Artieri C.G."/>
            <person name="Barbash D.A."/>
            <person name="Barker D."/>
            <person name="Barsanti P."/>
            <person name="Batterham P."/>
            <person name="Batzoglou S."/>
            <person name="Begun D."/>
            <person name="Bhutkar A."/>
            <person name="Blanco E."/>
            <person name="Bosak S.A."/>
            <person name="Bradley R.K."/>
            <person name="Brand A.D."/>
            <person name="Brent M.R."/>
            <person name="Brooks A.N."/>
            <person name="Brown R.H."/>
            <person name="Butlin R.K."/>
            <person name="Caggese C."/>
            <person name="Calvi B.R."/>
            <person name="Bernardo de Carvalho A."/>
            <person name="Caspi A."/>
            <person name="Castrezana S."/>
            <person name="Celniker S.E."/>
            <person name="Chang J.L."/>
            <person name="Chapple C."/>
            <person name="Chatterji S."/>
            <person name="Chinwalla A."/>
            <person name="Civetta A."/>
            <person name="Clifton S.W."/>
            <person name="Comeron J.M."/>
            <person name="Costello J.C."/>
            <person name="Coyne J.A."/>
            <person name="Daub J."/>
            <person name="David R.G."/>
            <person name="Delcher A.L."/>
            <person name="Delehaunty K."/>
            <person name="Do C.B."/>
            <person name="Ebling H."/>
            <person name="Edwards K."/>
            <person name="Eickbush T."/>
            <person name="Evans J.D."/>
            <person name="Filipski A."/>
            <person name="Findeiss S."/>
            <person name="Freyhult E."/>
            <person name="Fulton L."/>
            <person name="Fulton R."/>
            <person name="Garcia A.C."/>
            <person name="Gardiner A."/>
            <person name="Garfield D.A."/>
            <person name="Garvin B.E."/>
            <person name="Gibson G."/>
            <person name="Gilbert D."/>
            <person name="Gnerre S."/>
            <person name="Godfrey J."/>
            <person name="Good R."/>
            <person name="Gotea V."/>
            <person name="Gravely B."/>
            <person name="Greenberg A.J."/>
            <person name="Griffiths-Jones S."/>
            <person name="Gross S."/>
            <person name="Guigo R."/>
            <person name="Gustafson E.A."/>
            <person name="Haerty W."/>
            <person name="Hahn M.W."/>
            <person name="Halligan D.L."/>
            <person name="Halpern A.L."/>
            <person name="Halter G.M."/>
            <person name="Han M.V."/>
            <person name="Heger A."/>
            <person name="Hillier L."/>
            <person name="Hinrichs A.S."/>
            <person name="Holmes I."/>
            <person name="Hoskins R.A."/>
            <person name="Hubisz M.J."/>
            <person name="Hultmark D."/>
            <person name="Huntley M.A."/>
            <person name="Jaffe D.B."/>
            <person name="Jagadeeshan S."/>
            <person name="Jeck W.R."/>
            <person name="Johnson J."/>
            <person name="Jones C.D."/>
            <person name="Jordan W.C."/>
            <person name="Karpen G.H."/>
            <person name="Kataoka E."/>
            <person name="Keightley P.D."/>
            <person name="Kheradpour P."/>
            <person name="Kirkness E.F."/>
            <person name="Koerich L.B."/>
            <person name="Kristiansen K."/>
            <person name="Kudrna D."/>
            <person name="Kulathinal R.J."/>
            <person name="Kumar S."/>
            <person name="Kwok R."/>
            <person name="Lander E."/>
            <person name="Langley C.H."/>
            <person name="Lapoint R."/>
            <person name="Lazzaro B.P."/>
            <person name="Lee S.J."/>
            <person name="Levesque L."/>
            <person name="Li R."/>
            <person name="Lin C.F."/>
            <person name="Lin M.F."/>
            <person name="Lindblad-Toh K."/>
            <person name="Llopart A."/>
            <person name="Long M."/>
            <person name="Low L."/>
            <person name="Lozovsky E."/>
            <person name="Lu J."/>
            <person name="Luo M."/>
            <person name="Machado C.A."/>
            <person name="Makalowski W."/>
            <person name="Marzo M."/>
            <person name="Matsuda M."/>
            <person name="Matzkin L."/>
            <person name="McAllister B."/>
            <person name="McBride C.S."/>
            <person name="McKernan B."/>
            <person name="McKernan K."/>
            <person name="Mendez-Lago M."/>
            <person name="Minx P."/>
            <person name="Mollenhauer M.U."/>
            <person name="Montooth K."/>
            <person name="Mount S.M."/>
            <person name="Mu X."/>
            <person name="Myers E."/>
            <person name="Negre B."/>
            <person name="Newfeld S."/>
            <person name="Nielsen R."/>
            <person name="Noor M.A."/>
            <person name="O'Grady P."/>
            <person name="Pachter L."/>
            <person name="Papaceit M."/>
            <person name="Parisi M.J."/>
            <person name="Parisi M."/>
            <person name="Parts L."/>
            <person name="Pedersen J.S."/>
            <person name="Pesole G."/>
            <person name="Phillippy A.M."/>
            <person name="Ponting C.P."/>
            <person name="Pop M."/>
            <person name="Porcelli D."/>
            <person name="Powell J.R."/>
            <person name="Prohaska S."/>
            <person name="Pruitt K."/>
            <person name="Puig M."/>
            <person name="Quesneville H."/>
            <person name="Ram K.R."/>
            <person name="Rand D."/>
            <person name="Rasmussen M.D."/>
            <person name="Reed L.K."/>
            <person name="Reenan R."/>
            <person name="Reily A."/>
            <person name="Remington K.A."/>
            <person name="Rieger T.T."/>
            <person name="Ritchie M.G."/>
            <person name="Robin C."/>
            <person name="Rogers Y.H."/>
            <person name="Rohde C."/>
            <person name="Rozas J."/>
            <person name="Rubenfield M.J."/>
            <person name="Ruiz A."/>
            <person name="Russo S."/>
            <person name="Salzberg S.L."/>
            <person name="Sanchez-Gracia A."/>
            <person name="Saranga D.J."/>
            <person name="Sato H."/>
            <person name="Schaeffer S.W."/>
            <person name="Schatz M.C."/>
            <person name="Schlenke T."/>
            <person name="Schwartz R."/>
            <person name="Segarra C."/>
            <person name="Singh R.S."/>
            <person name="Sirot L."/>
            <person name="Sirota M."/>
            <person name="Sisneros N.B."/>
            <person name="Smith C.D."/>
            <person name="Smith T.F."/>
            <person name="Spieth J."/>
            <person name="Stage D.E."/>
            <person name="Stark A."/>
            <person name="Stephan W."/>
            <person name="Strausberg R.L."/>
            <person name="Strempel S."/>
            <person name="Sturgill D."/>
            <person name="Sutton G."/>
            <person name="Sutton G.G."/>
            <person name="Tao W."/>
            <person name="Teichmann S."/>
            <person name="Tobari Y.N."/>
            <person name="Tomimura Y."/>
            <person name="Tsolas J.M."/>
            <person name="Valente V.L."/>
            <person name="Venter E."/>
            <person name="Venter J.C."/>
            <person name="Vicario S."/>
            <person name="Vieira F.G."/>
            <person name="Vilella A.J."/>
            <person name="Villasante A."/>
            <person name="Walenz B."/>
            <person name="Wang J."/>
            <person name="Wasserman M."/>
            <person name="Watts T."/>
            <person name="Wilson D."/>
            <person name="Wilson R.K."/>
            <person name="Wing R.A."/>
            <person name="Wolfner M.F."/>
            <person name="Wong A."/>
            <person name="Wong G.K."/>
            <person name="Wu C.I."/>
            <person name="Wu G."/>
            <person name="Yamamoto D."/>
            <person name="Yang H.P."/>
            <person name="Yang S.P."/>
            <person name="Yorke J.A."/>
            <person name="Yoshida K."/>
            <person name="Zdobnov E."/>
            <person name="Zhang P."/>
            <person name="Zhang Y."/>
            <person name="Zimin A.V."/>
            <person name="Baldwin J."/>
            <person name="Abdouelleil A."/>
            <person name="Abdulkadir J."/>
            <person name="Abebe A."/>
            <person name="Abera B."/>
            <person name="Abreu J."/>
            <person name="Acer S.C."/>
            <person name="Aftuck L."/>
            <person name="Alexander A."/>
            <person name="An P."/>
            <person name="Anderson E."/>
            <person name="Anderson S."/>
            <person name="Arachi H."/>
            <person name="Azer M."/>
            <person name="Bachantsang P."/>
            <person name="Barry A."/>
            <person name="Bayul T."/>
            <person name="Berlin A."/>
            <person name="Bessette D."/>
            <person name="Bloom T."/>
            <person name="Blye J."/>
            <person name="Boguslavskiy L."/>
            <person name="Bonnet C."/>
            <person name="Boukhgalter B."/>
            <person name="Bourzgui I."/>
            <person name="Brown A."/>
            <person name="Cahill P."/>
            <person name="Channer S."/>
            <person name="Cheshatsang Y."/>
            <person name="Chuda L."/>
            <person name="Citroen M."/>
            <person name="Collymore A."/>
            <person name="Cooke P."/>
            <person name="Costello M."/>
            <person name="D'Aco K."/>
            <person name="Daza R."/>
            <person name="De Haan G."/>
            <person name="DeGray S."/>
            <person name="DeMaso C."/>
            <person name="Dhargay N."/>
            <person name="Dooley K."/>
            <person name="Dooley E."/>
            <person name="Doricent M."/>
            <person name="Dorje P."/>
            <person name="Dorjee K."/>
            <person name="Dupes A."/>
            <person name="Elong R."/>
            <person name="Falk J."/>
            <person name="Farina A."/>
            <person name="Faro S."/>
            <person name="Ferguson D."/>
            <person name="Fisher S."/>
            <person name="Foley C.D."/>
            <person name="Franke A."/>
            <person name="Friedrich D."/>
            <person name="Gadbois L."/>
            <person name="Gearin G."/>
            <person name="Gearin C.R."/>
            <person name="Giannoukos G."/>
            <person name="Goode T."/>
            <person name="Graham J."/>
            <person name="Grandbois E."/>
            <person name="Grewal S."/>
            <person name="Gyaltsen K."/>
            <person name="Hafez N."/>
            <person name="Hagos B."/>
            <person name="Hall J."/>
            <person name="Henson C."/>
            <person name="Hollinger A."/>
            <person name="Honan T."/>
            <person name="Huard M.D."/>
            <person name="Hughes L."/>
            <person name="Hurhula B."/>
            <person name="Husby M.E."/>
            <person name="Kamat A."/>
            <person name="Kanga B."/>
            <person name="Kashin S."/>
            <person name="Khazanovich D."/>
            <person name="Kisner P."/>
            <person name="Lance K."/>
            <person name="Lara M."/>
            <person name="Lee W."/>
            <person name="Lennon N."/>
            <person name="Letendre F."/>
            <person name="LeVine R."/>
            <person name="Lipovsky A."/>
            <person name="Liu X."/>
            <person name="Liu J."/>
            <person name="Liu S."/>
            <person name="Lokyitsang T."/>
            <person name="Lokyitsang Y."/>
            <person name="Lubonja R."/>
            <person name="Lui A."/>
            <person name="MacDonald P."/>
            <person name="Magnisalis V."/>
            <person name="Maru K."/>
            <person name="Matthews C."/>
            <person name="McCusker W."/>
            <person name="McDonough S."/>
            <person name="Mehta T."/>
            <person name="Meldrim J."/>
            <person name="Meneus L."/>
            <person name="Mihai O."/>
            <person name="Mihalev A."/>
            <person name="Mihova T."/>
            <person name="Mittelman R."/>
            <person name="Mlenga V."/>
            <person name="Montmayeur A."/>
            <person name="Mulrain L."/>
            <person name="Navidi A."/>
            <person name="Naylor J."/>
            <person name="Negash T."/>
            <person name="Nguyen T."/>
            <person name="Nguyen N."/>
            <person name="Nicol R."/>
            <person name="Norbu C."/>
            <person name="Norbu N."/>
            <person name="Novod N."/>
            <person name="O'Neill B."/>
            <person name="Osman S."/>
            <person name="Markiewicz E."/>
            <person name="Oyono O.L."/>
            <person name="Patti C."/>
            <person name="Phunkhang P."/>
            <person name="Pierre F."/>
            <person name="Priest M."/>
            <person name="Raghuraman S."/>
            <person name="Rege F."/>
            <person name="Reyes R."/>
            <person name="Rise C."/>
            <person name="Rogov P."/>
            <person name="Ross K."/>
            <person name="Ryan E."/>
            <person name="Settipalli S."/>
            <person name="Shea T."/>
            <person name="Sherpa N."/>
            <person name="Shi L."/>
            <person name="Shih D."/>
            <person name="Sparrow T."/>
            <person name="Spaulding J."/>
            <person name="Stalker J."/>
            <person name="Stange-Thomann N."/>
            <person name="Stavropoulos S."/>
            <person name="Stone C."/>
            <person name="Strader C."/>
            <person name="Tesfaye S."/>
            <person name="Thomson T."/>
            <person name="Thoulutsang Y."/>
            <person name="Thoulutsang D."/>
            <person name="Topham K."/>
            <person name="Topping I."/>
            <person name="Tsamla T."/>
            <person name="Vassiliev H."/>
            <person name="Vo A."/>
            <person name="Wangchuk T."/>
            <person name="Wangdi T."/>
            <person name="Weiand M."/>
            <person name="Wilkinson J."/>
            <person name="Wilson A."/>
            <person name="Yadav S."/>
            <person name="Young G."/>
            <person name="Yu Q."/>
            <person name="Zembek L."/>
            <person name="Zhong D."/>
            <person name="Zimmer A."/>
            <person name="Zwirko Z."/>
            <person name="Jaffe D.B."/>
            <person name="Alvarez P."/>
            <person name="Brockman W."/>
            <person name="Butler J."/>
            <person name="Chin C."/>
            <person name="Gnerre S."/>
            <person name="Grabherr M."/>
            <person name="Kleber M."/>
            <person name="Mauceli E."/>
            <person name="MacCallum I."/>
        </authorList>
    </citation>
    <scope>NUCLEOTIDE SEQUENCE [LARGE SCALE GENOMIC DNA]</scope>
    <source>
        <strain evidence="19">Tai18E2 / Tucson 14021-0261.01</strain>
    </source>
</reference>
<comment type="similarity">
    <text evidence="15">Belongs to the calcium channel alpha-1 subunit (TC 1.A.1.11) family.</text>
</comment>
<keyword evidence="12" id="KW-0407">Ion channel</keyword>
<keyword evidence="4 15" id="KW-0107">Calcium channel</keyword>
<dbReference type="PANTHER" id="PTHR45628:SF7">
    <property type="entry name" value="VOLTAGE-DEPENDENT CALCIUM CHANNEL TYPE A SUBUNIT ALPHA-1"/>
    <property type="match status" value="1"/>
</dbReference>
<evidence type="ECO:0000256" key="2">
    <source>
        <dbReference type="ARBA" id="ARBA00022448"/>
    </source>
</evidence>
<dbReference type="GO" id="GO:0007268">
    <property type="term" value="P:chemical synaptic transmission"/>
    <property type="evidence" value="ECO:0007669"/>
    <property type="project" value="TreeGrafter"/>
</dbReference>
<dbReference type="InterPro" id="IPR027359">
    <property type="entry name" value="Volt_channel_dom_sf"/>
</dbReference>
<feature type="transmembrane region" description="Helical" evidence="16">
    <location>
        <begin position="169"/>
        <end position="191"/>
    </location>
</feature>
<feature type="binding site" evidence="13">
    <location>
        <position position="271"/>
    </location>
    <ligand>
        <name>Ca(2+)</name>
        <dbReference type="ChEBI" id="CHEBI:29108"/>
    </ligand>
</feature>
<evidence type="ECO:0000256" key="7">
    <source>
        <dbReference type="ARBA" id="ARBA00022882"/>
    </source>
</evidence>
<name>A0A0R1EC36_DROYA</name>
<feature type="transmembrane region" description="Helical" evidence="16">
    <location>
        <begin position="290"/>
        <end position="312"/>
    </location>
</feature>
<keyword evidence="2" id="KW-0813">Transport</keyword>